<dbReference type="Gene3D" id="1.10.630.10">
    <property type="entry name" value="Cytochrome P450"/>
    <property type="match status" value="1"/>
</dbReference>
<dbReference type="PRINTS" id="PR00463">
    <property type="entry name" value="EP450I"/>
</dbReference>
<dbReference type="InterPro" id="IPR017972">
    <property type="entry name" value="Cyt_P450_CS"/>
</dbReference>
<dbReference type="PROSITE" id="PS00086">
    <property type="entry name" value="CYTOCHROME_P450"/>
    <property type="match status" value="1"/>
</dbReference>
<keyword evidence="5 6" id="KW-0408">Iron</keyword>
<keyword evidence="8" id="KW-0812">Transmembrane</keyword>
<gene>
    <name evidence="9" type="ORF">PG999_000324</name>
</gene>
<keyword evidence="7" id="KW-0503">Monooxygenase</keyword>
<dbReference type="GO" id="GO:0016705">
    <property type="term" value="F:oxidoreductase activity, acting on paired donors, with incorporation or reduction of molecular oxygen"/>
    <property type="evidence" value="ECO:0007669"/>
    <property type="project" value="InterPro"/>
</dbReference>
<comment type="similarity">
    <text evidence="2 7">Belongs to the cytochrome P450 family.</text>
</comment>
<keyword evidence="10" id="KW-1185">Reference proteome</keyword>
<dbReference type="Pfam" id="PF00067">
    <property type="entry name" value="p450"/>
    <property type="match status" value="1"/>
</dbReference>
<dbReference type="GO" id="GO:0020037">
    <property type="term" value="F:heme binding"/>
    <property type="evidence" value="ECO:0007669"/>
    <property type="project" value="InterPro"/>
</dbReference>
<evidence type="ECO:0000256" key="1">
    <source>
        <dbReference type="ARBA" id="ARBA00001971"/>
    </source>
</evidence>
<dbReference type="EMBL" id="JAQQWP010000001">
    <property type="protein sequence ID" value="KAK8132151.1"/>
    <property type="molecule type" value="Genomic_DNA"/>
</dbReference>
<evidence type="ECO:0000313" key="10">
    <source>
        <dbReference type="Proteomes" id="UP001392437"/>
    </source>
</evidence>
<feature type="transmembrane region" description="Helical" evidence="8">
    <location>
        <begin position="20"/>
        <end position="39"/>
    </location>
</feature>
<feature type="binding site" description="axial binding residue" evidence="6">
    <location>
        <position position="441"/>
    </location>
    <ligand>
        <name>heme</name>
        <dbReference type="ChEBI" id="CHEBI:30413"/>
    </ligand>
    <ligandPart>
        <name>Fe</name>
        <dbReference type="ChEBI" id="CHEBI:18248"/>
    </ligandPart>
</feature>
<keyword evidence="4 6" id="KW-0479">Metal-binding</keyword>
<evidence type="ECO:0000256" key="3">
    <source>
        <dbReference type="ARBA" id="ARBA00022617"/>
    </source>
</evidence>
<dbReference type="InterPro" id="IPR050121">
    <property type="entry name" value="Cytochrome_P450_monoxygenase"/>
</dbReference>
<dbReference type="PRINTS" id="PR00385">
    <property type="entry name" value="P450"/>
</dbReference>
<name>A0AAW0RBJ7_9PEZI</name>
<dbReference type="AlphaFoldDB" id="A0AAW0RBJ7"/>
<evidence type="ECO:0008006" key="11">
    <source>
        <dbReference type="Google" id="ProtNLM"/>
    </source>
</evidence>
<dbReference type="SUPFAM" id="SSF48264">
    <property type="entry name" value="Cytochrome P450"/>
    <property type="match status" value="1"/>
</dbReference>
<keyword evidence="8" id="KW-1133">Transmembrane helix</keyword>
<sequence>MGIYSSQSEVSAHRMRVVEAVLVLLVLYRFGLIIYRLYFHPLSKVPGPKLLAVSRLPHGIQNNLRGKFVRSATELHNKYGPVVRIAPDFISVEGSIGWSEIYARHPSKEEFGKIWQNYGPTPTPSLLPADRDVHRRQRRVLGHAFSTAALTSQECYIMENANKLFGTLKQFAEENKAVDAPLWYNNFTFDVIGDLAFGEPFGCLDCKDSVHPLIANIFPNFRADARFAFYSTIPILGRIMARVYRKDAQTREEMGRVMGLKTEERMSLGTELRTDFITYIMRGNKDGTGMSHEEILHNIRTLLLAGTETTATALSGFTYHISYDKHTRTALTEEIRRAYSSESAIDIQSTSSLPYLNACIEETLRIFPQCRRFQTEGPREISSTMVGVNQWATTHLASNFTDPMKFAPERWLPVTHPLYDVRYSSDNRAVSKPFSAGPRDCIGKNLAKVEMRLIIARLFWNFDLEPVEGQEDWISSQQVFGVVDKGPFMVKLSRRQEL</sequence>
<evidence type="ECO:0000256" key="7">
    <source>
        <dbReference type="RuleBase" id="RU000461"/>
    </source>
</evidence>
<proteinExistence type="inferred from homology"/>
<keyword evidence="3 6" id="KW-0349">Heme</keyword>
<evidence type="ECO:0000313" key="9">
    <source>
        <dbReference type="EMBL" id="KAK8132151.1"/>
    </source>
</evidence>
<comment type="caution">
    <text evidence="9">The sequence shown here is derived from an EMBL/GenBank/DDBJ whole genome shotgun (WGS) entry which is preliminary data.</text>
</comment>
<dbReference type="PANTHER" id="PTHR24305:SF210">
    <property type="entry name" value="CYTOCHROME P450 MONOOXYGENASE ASQL-RELATED"/>
    <property type="match status" value="1"/>
</dbReference>
<keyword evidence="7" id="KW-0560">Oxidoreductase</keyword>
<evidence type="ECO:0000256" key="5">
    <source>
        <dbReference type="ARBA" id="ARBA00023004"/>
    </source>
</evidence>
<reference evidence="9 10" key="1">
    <citation type="submission" date="2023-01" db="EMBL/GenBank/DDBJ databases">
        <title>Analysis of 21 Apiospora genomes using comparative genomics revels a genus with tremendous synthesis potential of carbohydrate active enzymes and secondary metabolites.</title>
        <authorList>
            <person name="Sorensen T."/>
        </authorList>
    </citation>
    <scope>NUCLEOTIDE SEQUENCE [LARGE SCALE GENOMIC DNA]</scope>
    <source>
        <strain evidence="9 10">CBS 117206</strain>
    </source>
</reference>
<dbReference type="InterPro" id="IPR001128">
    <property type="entry name" value="Cyt_P450"/>
</dbReference>
<organism evidence="9 10">
    <name type="scientific">Apiospora kogelbergensis</name>
    <dbReference type="NCBI Taxonomy" id="1337665"/>
    <lineage>
        <taxon>Eukaryota</taxon>
        <taxon>Fungi</taxon>
        <taxon>Dikarya</taxon>
        <taxon>Ascomycota</taxon>
        <taxon>Pezizomycotina</taxon>
        <taxon>Sordariomycetes</taxon>
        <taxon>Xylariomycetidae</taxon>
        <taxon>Amphisphaeriales</taxon>
        <taxon>Apiosporaceae</taxon>
        <taxon>Apiospora</taxon>
    </lineage>
</organism>
<evidence type="ECO:0000256" key="4">
    <source>
        <dbReference type="ARBA" id="ARBA00022723"/>
    </source>
</evidence>
<dbReference type="InterPro" id="IPR002401">
    <property type="entry name" value="Cyt_P450_E_grp-I"/>
</dbReference>
<comment type="cofactor">
    <cofactor evidence="1 6">
        <name>heme</name>
        <dbReference type="ChEBI" id="CHEBI:30413"/>
    </cofactor>
</comment>
<dbReference type="InterPro" id="IPR036396">
    <property type="entry name" value="Cyt_P450_sf"/>
</dbReference>
<evidence type="ECO:0000256" key="2">
    <source>
        <dbReference type="ARBA" id="ARBA00010617"/>
    </source>
</evidence>
<dbReference type="PANTHER" id="PTHR24305">
    <property type="entry name" value="CYTOCHROME P450"/>
    <property type="match status" value="1"/>
</dbReference>
<accession>A0AAW0RBJ7</accession>
<keyword evidence="8" id="KW-0472">Membrane</keyword>
<dbReference type="Proteomes" id="UP001392437">
    <property type="component" value="Unassembled WGS sequence"/>
</dbReference>
<dbReference type="GO" id="GO:0004497">
    <property type="term" value="F:monooxygenase activity"/>
    <property type="evidence" value="ECO:0007669"/>
    <property type="project" value="UniProtKB-KW"/>
</dbReference>
<dbReference type="GO" id="GO:0005506">
    <property type="term" value="F:iron ion binding"/>
    <property type="evidence" value="ECO:0007669"/>
    <property type="project" value="InterPro"/>
</dbReference>
<evidence type="ECO:0000256" key="6">
    <source>
        <dbReference type="PIRSR" id="PIRSR602401-1"/>
    </source>
</evidence>
<evidence type="ECO:0000256" key="8">
    <source>
        <dbReference type="SAM" id="Phobius"/>
    </source>
</evidence>
<dbReference type="CDD" id="cd11058">
    <property type="entry name" value="CYP60B-like"/>
    <property type="match status" value="1"/>
</dbReference>
<protein>
    <recommendedName>
        <fullName evidence="11">Cytochrome P450</fullName>
    </recommendedName>
</protein>